<dbReference type="InterPro" id="IPR006311">
    <property type="entry name" value="TAT_signal"/>
</dbReference>
<proteinExistence type="predicted"/>
<dbReference type="PROSITE" id="PS51257">
    <property type="entry name" value="PROKAR_LIPOPROTEIN"/>
    <property type="match status" value="1"/>
</dbReference>
<dbReference type="PANTHER" id="PTHR35936:SF17">
    <property type="entry name" value="ARGININE-BINDING EXTRACELLULAR PROTEIN ARTP"/>
    <property type="match status" value="1"/>
</dbReference>
<dbReference type="PANTHER" id="PTHR35936">
    <property type="entry name" value="MEMBRANE-BOUND LYTIC MUREIN TRANSGLYCOSYLASE F"/>
    <property type="match status" value="1"/>
</dbReference>
<keyword evidence="6" id="KW-1185">Reference proteome</keyword>
<dbReference type="PROSITE" id="PS51318">
    <property type="entry name" value="TAT"/>
    <property type="match status" value="1"/>
</dbReference>
<dbReference type="SUPFAM" id="SSF53850">
    <property type="entry name" value="Periplasmic binding protein-like II"/>
    <property type="match status" value="1"/>
</dbReference>
<gene>
    <name evidence="5" type="ORF">GCM10025781_28590</name>
</gene>
<organism evidence="5 6">
    <name type="scientific">Kocuria gwangalliensis</name>
    <dbReference type="NCBI Taxonomy" id="501592"/>
    <lineage>
        <taxon>Bacteria</taxon>
        <taxon>Bacillati</taxon>
        <taxon>Actinomycetota</taxon>
        <taxon>Actinomycetes</taxon>
        <taxon>Micrococcales</taxon>
        <taxon>Micrococcaceae</taxon>
        <taxon>Kocuria</taxon>
    </lineage>
</organism>
<dbReference type="Proteomes" id="UP001501446">
    <property type="component" value="Unassembled WGS sequence"/>
</dbReference>
<name>A0ABP8XHD0_9MICC</name>
<evidence type="ECO:0000313" key="6">
    <source>
        <dbReference type="Proteomes" id="UP001501446"/>
    </source>
</evidence>
<dbReference type="Gene3D" id="3.40.190.10">
    <property type="entry name" value="Periplasmic binding protein-like II"/>
    <property type="match status" value="2"/>
</dbReference>
<evidence type="ECO:0000259" key="4">
    <source>
        <dbReference type="SMART" id="SM00062"/>
    </source>
</evidence>
<feature type="chain" id="PRO_5046966002" evidence="3">
    <location>
        <begin position="29"/>
        <end position="321"/>
    </location>
</feature>
<feature type="signal peptide" evidence="3">
    <location>
        <begin position="1"/>
        <end position="28"/>
    </location>
</feature>
<comment type="caution">
    <text evidence="5">The sequence shown here is derived from an EMBL/GenBank/DDBJ whole genome shotgun (WGS) entry which is preliminary data.</text>
</comment>
<dbReference type="EMBL" id="BAABLN010000071">
    <property type="protein sequence ID" value="GAA4708120.1"/>
    <property type="molecule type" value="Genomic_DNA"/>
</dbReference>
<evidence type="ECO:0000313" key="5">
    <source>
        <dbReference type="EMBL" id="GAA4708120.1"/>
    </source>
</evidence>
<dbReference type="InterPro" id="IPR001638">
    <property type="entry name" value="Solute-binding_3/MltF_N"/>
</dbReference>
<evidence type="ECO:0000256" key="1">
    <source>
        <dbReference type="ARBA" id="ARBA00022729"/>
    </source>
</evidence>
<protein>
    <submittedName>
        <fullName evidence="5">ABC transporter substrate-binding protein</fullName>
    </submittedName>
</protein>
<accession>A0ABP8XHD0</accession>
<reference evidence="6" key="1">
    <citation type="journal article" date="2019" name="Int. J. Syst. Evol. Microbiol.">
        <title>The Global Catalogue of Microorganisms (GCM) 10K type strain sequencing project: providing services to taxonomists for standard genome sequencing and annotation.</title>
        <authorList>
            <consortium name="The Broad Institute Genomics Platform"/>
            <consortium name="The Broad Institute Genome Sequencing Center for Infectious Disease"/>
            <person name="Wu L."/>
            <person name="Ma J."/>
        </authorList>
    </citation>
    <scope>NUCLEOTIDE SEQUENCE [LARGE SCALE GENOMIC DNA]</scope>
    <source>
        <strain evidence="6">JCM 18958</strain>
    </source>
</reference>
<dbReference type="Pfam" id="PF00497">
    <property type="entry name" value="SBP_bac_3"/>
    <property type="match status" value="1"/>
</dbReference>
<sequence>MNRAMDRRTVLRAAGLGGLGLLSLAACTQPEQPQPTREDGVPFDLSPEQNSRIRSDVDPAARALLPENIAAGGVLTVGVLNTSPPLSFSATDDVTPIGSEVDTAYLVADKLGLELNPQVTSWENWPLKLGAHEYHATFANVGVTEPRLKLYDFATYRAAYMGFLARKGQGPVVESPDDISGRKLSVTPGTNQEKIVMAWNEQLEAQGKEPAALDLYLDNTNAVLALAAGRIDYYLSPFPTGSYYAATRDDLEVRGKISAGWPKSTLVAATTLKNSGLARPFQAALQSAITSGEYRAALTRWGLGEEFLPESLIVTEETGMP</sequence>
<evidence type="ECO:0000256" key="3">
    <source>
        <dbReference type="SAM" id="SignalP"/>
    </source>
</evidence>
<keyword evidence="1 3" id="KW-0732">Signal</keyword>
<feature type="domain" description="Solute-binding protein family 3/N-terminal" evidence="4">
    <location>
        <begin position="74"/>
        <end position="305"/>
    </location>
</feature>
<dbReference type="SMART" id="SM00062">
    <property type="entry name" value="PBPb"/>
    <property type="match status" value="1"/>
</dbReference>
<evidence type="ECO:0000256" key="2">
    <source>
        <dbReference type="SAM" id="MobiDB-lite"/>
    </source>
</evidence>
<feature type="region of interest" description="Disordered" evidence="2">
    <location>
        <begin position="29"/>
        <end position="51"/>
    </location>
</feature>